<protein>
    <submittedName>
        <fullName evidence="2">Uncharacterized protein</fullName>
    </submittedName>
</protein>
<feature type="compositionally biased region" description="Basic and acidic residues" evidence="1">
    <location>
        <begin position="84"/>
        <end position="96"/>
    </location>
</feature>
<proteinExistence type="predicted"/>
<feature type="region of interest" description="Disordered" evidence="1">
    <location>
        <begin position="47"/>
        <end position="194"/>
    </location>
</feature>
<sequence>MWRARPGRTRPRGRYRCRGISRKLEVGQRSWFQGVWKKRGIFLLPTRASPEESEALVREKDDRWNVRVPRKAGARRPRSTASVEDPRWRNKEDGCRRGGTSGAQDESQRRNTMREGVEEQEPGGPGEEELRGYPEEVMGRGEKDKGRSNPGVIAEGNPSRSGDENQHDEEEMWSEDWWCPPLPFTTPVPATTHG</sequence>
<organism evidence="2 3">
    <name type="scientific">Pleurodeles waltl</name>
    <name type="common">Iberian ribbed newt</name>
    <dbReference type="NCBI Taxonomy" id="8319"/>
    <lineage>
        <taxon>Eukaryota</taxon>
        <taxon>Metazoa</taxon>
        <taxon>Chordata</taxon>
        <taxon>Craniata</taxon>
        <taxon>Vertebrata</taxon>
        <taxon>Euteleostomi</taxon>
        <taxon>Amphibia</taxon>
        <taxon>Batrachia</taxon>
        <taxon>Caudata</taxon>
        <taxon>Salamandroidea</taxon>
        <taxon>Salamandridae</taxon>
        <taxon>Pleurodelinae</taxon>
        <taxon>Pleurodeles</taxon>
    </lineage>
</organism>
<feature type="compositionally biased region" description="Basic and acidic residues" evidence="1">
    <location>
        <begin position="106"/>
        <end position="117"/>
    </location>
</feature>
<evidence type="ECO:0000256" key="1">
    <source>
        <dbReference type="SAM" id="MobiDB-lite"/>
    </source>
</evidence>
<name>A0AAV7WCV4_PLEWA</name>
<feature type="compositionally biased region" description="Basic and acidic residues" evidence="1">
    <location>
        <begin position="55"/>
        <end position="65"/>
    </location>
</feature>
<dbReference type="AlphaFoldDB" id="A0AAV7WCV4"/>
<evidence type="ECO:0000313" key="3">
    <source>
        <dbReference type="Proteomes" id="UP001066276"/>
    </source>
</evidence>
<dbReference type="EMBL" id="JANPWB010000002">
    <property type="protein sequence ID" value="KAJ1210582.1"/>
    <property type="molecule type" value="Genomic_DNA"/>
</dbReference>
<dbReference type="Proteomes" id="UP001066276">
    <property type="component" value="Chromosome 1_2"/>
</dbReference>
<feature type="compositionally biased region" description="Basic residues" evidence="1">
    <location>
        <begin position="68"/>
        <end position="78"/>
    </location>
</feature>
<feature type="compositionally biased region" description="Basic and acidic residues" evidence="1">
    <location>
        <begin position="128"/>
        <end position="147"/>
    </location>
</feature>
<gene>
    <name evidence="2" type="ORF">NDU88_005944</name>
</gene>
<accession>A0AAV7WCV4</accession>
<comment type="caution">
    <text evidence="2">The sequence shown here is derived from an EMBL/GenBank/DDBJ whole genome shotgun (WGS) entry which is preliminary data.</text>
</comment>
<evidence type="ECO:0000313" key="2">
    <source>
        <dbReference type="EMBL" id="KAJ1210582.1"/>
    </source>
</evidence>
<reference evidence="2" key="1">
    <citation type="journal article" date="2022" name="bioRxiv">
        <title>Sequencing and chromosome-scale assembly of the giantPleurodeles waltlgenome.</title>
        <authorList>
            <person name="Brown T."/>
            <person name="Elewa A."/>
            <person name="Iarovenko S."/>
            <person name="Subramanian E."/>
            <person name="Araus A.J."/>
            <person name="Petzold A."/>
            <person name="Susuki M."/>
            <person name="Suzuki K.-i.T."/>
            <person name="Hayashi T."/>
            <person name="Toyoda A."/>
            <person name="Oliveira C."/>
            <person name="Osipova E."/>
            <person name="Leigh N.D."/>
            <person name="Simon A."/>
            <person name="Yun M.H."/>
        </authorList>
    </citation>
    <scope>NUCLEOTIDE SEQUENCE</scope>
    <source>
        <strain evidence="2">20211129_DDA</strain>
        <tissue evidence="2">Liver</tissue>
    </source>
</reference>
<keyword evidence="3" id="KW-1185">Reference proteome</keyword>